<proteinExistence type="predicted"/>
<feature type="signal peptide" evidence="2">
    <location>
        <begin position="1"/>
        <end position="26"/>
    </location>
</feature>
<comment type="caution">
    <text evidence="3">The sequence shown here is derived from an EMBL/GenBank/DDBJ whole genome shotgun (WGS) entry which is preliminary data.</text>
</comment>
<feature type="compositionally biased region" description="Basic and acidic residues" evidence="1">
    <location>
        <begin position="261"/>
        <end position="279"/>
    </location>
</feature>
<dbReference type="EMBL" id="VIIS01001170">
    <property type="protein sequence ID" value="KAF0301395.1"/>
    <property type="molecule type" value="Genomic_DNA"/>
</dbReference>
<feature type="compositionally biased region" description="Low complexity" evidence="1">
    <location>
        <begin position="554"/>
        <end position="564"/>
    </location>
</feature>
<keyword evidence="2" id="KW-0732">Signal</keyword>
<feature type="region of interest" description="Disordered" evidence="1">
    <location>
        <begin position="477"/>
        <end position="501"/>
    </location>
</feature>
<dbReference type="AlphaFoldDB" id="A0A6A4W4W1"/>
<evidence type="ECO:0000313" key="4">
    <source>
        <dbReference type="Proteomes" id="UP000440578"/>
    </source>
</evidence>
<keyword evidence="4" id="KW-1185">Reference proteome</keyword>
<evidence type="ECO:0000313" key="3">
    <source>
        <dbReference type="EMBL" id="KAF0301395.1"/>
    </source>
</evidence>
<dbReference type="Proteomes" id="UP000440578">
    <property type="component" value="Unassembled WGS sequence"/>
</dbReference>
<feature type="compositionally biased region" description="Basic and acidic residues" evidence="1">
    <location>
        <begin position="133"/>
        <end position="144"/>
    </location>
</feature>
<name>A0A6A4W4W1_AMPAM</name>
<feature type="chain" id="PRO_5025399551" evidence="2">
    <location>
        <begin position="27"/>
        <end position="658"/>
    </location>
</feature>
<feature type="region of interest" description="Disordered" evidence="1">
    <location>
        <begin position="549"/>
        <end position="585"/>
    </location>
</feature>
<feature type="region of interest" description="Disordered" evidence="1">
    <location>
        <begin position="255"/>
        <end position="320"/>
    </location>
</feature>
<gene>
    <name evidence="3" type="ORF">FJT64_003163</name>
</gene>
<organism evidence="3 4">
    <name type="scientific">Amphibalanus amphitrite</name>
    <name type="common">Striped barnacle</name>
    <name type="synonym">Balanus amphitrite</name>
    <dbReference type="NCBI Taxonomy" id="1232801"/>
    <lineage>
        <taxon>Eukaryota</taxon>
        <taxon>Metazoa</taxon>
        <taxon>Ecdysozoa</taxon>
        <taxon>Arthropoda</taxon>
        <taxon>Crustacea</taxon>
        <taxon>Multicrustacea</taxon>
        <taxon>Cirripedia</taxon>
        <taxon>Thoracica</taxon>
        <taxon>Thoracicalcarea</taxon>
        <taxon>Balanomorpha</taxon>
        <taxon>Balanoidea</taxon>
        <taxon>Balanidae</taxon>
        <taxon>Amphibalaninae</taxon>
        <taxon>Amphibalanus</taxon>
    </lineage>
</organism>
<accession>A0A6A4W4W1</accession>
<reference evidence="3 4" key="1">
    <citation type="submission" date="2019-07" db="EMBL/GenBank/DDBJ databases">
        <title>Draft genome assembly of a fouling barnacle, Amphibalanus amphitrite (Darwin, 1854): The first reference genome for Thecostraca.</title>
        <authorList>
            <person name="Kim W."/>
        </authorList>
    </citation>
    <scope>NUCLEOTIDE SEQUENCE [LARGE SCALE GENOMIC DNA]</scope>
    <source>
        <strain evidence="3">SNU_AA5</strain>
        <tissue evidence="3">Soma without cirri and trophi</tissue>
    </source>
</reference>
<sequence length="658" mass="69265">MLGYVPHRLLMLSLLLFVSTAGVLVAADTEPVPISTPALVPARSDLQTGTASSGRRQPVDPVHELLRRLQRRRRLPALGPASANFSLVLVTGGGAGRAEAGRPLRWPRSRPPLPVSATLVGVPRLPVQASVRRPADRAAGDRHRPAGPLSSHNMDEAPVTRYNVQNLVPANGFLASSPITDAVGGHGALYQANTVGAQHASAGRRILLSEPVLGPLDGWSSKVKDAGTGLPSTHTGHQMPPWFTAGRHGTWTEIYNGSISRGDKPVTQEQQTRTEDVPGRRRGQTRLPSLPKSNTRPASAMAPSQPPVADQHVTRKPLSSADQVLSDEPAVTGLLSQNVSAAIWTDLVGGGDSVSAPPGDPPLEPLVSRLTQLGSQFVQGEPAPPQAGLAEQLLWLRDRLGQLNGPDALDVVVGVGANLVASHLDNAGTRRRAGGDRHEPVCRCPESSVTPGVLAALTSLLALLIYAGSLATVAATSGTTTATSTSTATARSRSSPASLPGLRPMSTLLLRWLDGTVSPDRCHSAGLCRPHRLGTGRRLEQLGVPINRRQQRRPALLPAASPSPSTMPTPPPFANTNSPTLTNTDNDVITTAANANPVNTNTNTLTNNDNDVITNTNTATNNGRSASAPRTAAVVRTLLSLVSARSWRHEPCFQRQPV</sequence>
<feature type="compositionally biased region" description="Polar residues" evidence="1">
    <location>
        <begin position="574"/>
        <end position="585"/>
    </location>
</feature>
<protein>
    <submittedName>
        <fullName evidence="3">Uncharacterized protein</fullName>
    </submittedName>
</protein>
<evidence type="ECO:0000256" key="1">
    <source>
        <dbReference type="SAM" id="MobiDB-lite"/>
    </source>
</evidence>
<evidence type="ECO:0000256" key="2">
    <source>
        <dbReference type="SAM" id="SignalP"/>
    </source>
</evidence>
<feature type="region of interest" description="Disordered" evidence="1">
    <location>
        <begin position="131"/>
        <end position="155"/>
    </location>
</feature>